<keyword evidence="8" id="KW-1185">Reference proteome</keyword>
<dbReference type="RefSeq" id="WP_270454376.1">
    <property type="nucleotide sequence ID" value="NZ_JADPIE010000005.1"/>
</dbReference>
<evidence type="ECO:0008006" key="9">
    <source>
        <dbReference type="Google" id="ProtNLM"/>
    </source>
</evidence>
<feature type="transmembrane region" description="Helical" evidence="6">
    <location>
        <begin position="12"/>
        <end position="33"/>
    </location>
</feature>
<evidence type="ECO:0000256" key="3">
    <source>
        <dbReference type="ARBA" id="ARBA00022692"/>
    </source>
</evidence>
<protein>
    <recommendedName>
        <fullName evidence="9">ATP synthase subunit I</fullName>
    </recommendedName>
</protein>
<reference evidence="7" key="1">
    <citation type="submission" date="2020-11" db="EMBL/GenBank/DDBJ databases">
        <title>Halonatronomonas betainensis gen. nov., sp. nov. a novel haloalkaliphilic representative of the family Halanaerobiacae capable of betaine degradation.</title>
        <authorList>
            <person name="Boltyanskaya Y."/>
            <person name="Kevbrin V."/>
            <person name="Detkova E."/>
            <person name="Grouzdev D.S."/>
            <person name="Koziaeva V."/>
            <person name="Zhilina T."/>
        </authorList>
    </citation>
    <scope>NUCLEOTIDE SEQUENCE</scope>
    <source>
        <strain evidence="7">Z-7014</strain>
    </source>
</reference>
<dbReference type="GO" id="GO:0005886">
    <property type="term" value="C:plasma membrane"/>
    <property type="evidence" value="ECO:0007669"/>
    <property type="project" value="UniProtKB-SubCell"/>
</dbReference>
<feature type="transmembrane region" description="Helical" evidence="6">
    <location>
        <begin position="39"/>
        <end position="59"/>
    </location>
</feature>
<comment type="caution">
    <text evidence="7">The sequence shown here is derived from an EMBL/GenBank/DDBJ whole genome shotgun (WGS) entry which is preliminary data.</text>
</comment>
<proteinExistence type="predicted"/>
<name>A0A931AV85_9FIRM</name>
<accession>A0A931AV85</accession>
<sequence length="136" mass="15156">MNNLFAEEPAKVVKILTKRVLIVGVFLIGSAAVSQDLDAVLGLIFGISVSLLLFRLKLVQSRQAVELGQAEAEKYMRNRSFVNYFIYFVVLFTAFNNQNLSFLGAATGLLILKFTIIGSAIIEMVKTGWQNYTKDE</sequence>
<keyword evidence="5 6" id="KW-0472">Membrane</keyword>
<feature type="transmembrane region" description="Helical" evidence="6">
    <location>
        <begin position="102"/>
        <end position="122"/>
    </location>
</feature>
<evidence type="ECO:0000256" key="2">
    <source>
        <dbReference type="ARBA" id="ARBA00022475"/>
    </source>
</evidence>
<evidence type="ECO:0000256" key="4">
    <source>
        <dbReference type="ARBA" id="ARBA00022989"/>
    </source>
</evidence>
<organism evidence="7 8">
    <name type="scientific">Halonatronomonas betaini</name>
    <dbReference type="NCBI Taxonomy" id="2778430"/>
    <lineage>
        <taxon>Bacteria</taxon>
        <taxon>Bacillati</taxon>
        <taxon>Bacillota</taxon>
        <taxon>Clostridia</taxon>
        <taxon>Halanaerobiales</taxon>
        <taxon>Halarsenatibacteraceae</taxon>
        <taxon>Halonatronomonas</taxon>
    </lineage>
</organism>
<dbReference type="InterPro" id="IPR005598">
    <property type="entry name" value="ATP_synth_I"/>
</dbReference>
<evidence type="ECO:0000256" key="6">
    <source>
        <dbReference type="SAM" id="Phobius"/>
    </source>
</evidence>
<evidence type="ECO:0000313" key="7">
    <source>
        <dbReference type="EMBL" id="MBF8437400.1"/>
    </source>
</evidence>
<keyword evidence="4 6" id="KW-1133">Transmembrane helix</keyword>
<comment type="subcellular location">
    <subcellularLocation>
        <location evidence="1">Cell membrane</location>
        <topology evidence="1">Multi-pass membrane protein</topology>
    </subcellularLocation>
</comment>
<keyword evidence="2" id="KW-1003">Cell membrane</keyword>
<dbReference type="EMBL" id="JADPIE010000005">
    <property type="protein sequence ID" value="MBF8437400.1"/>
    <property type="molecule type" value="Genomic_DNA"/>
</dbReference>
<dbReference type="Proteomes" id="UP000621436">
    <property type="component" value="Unassembled WGS sequence"/>
</dbReference>
<feature type="transmembrane region" description="Helical" evidence="6">
    <location>
        <begin position="80"/>
        <end position="96"/>
    </location>
</feature>
<evidence type="ECO:0000256" key="1">
    <source>
        <dbReference type="ARBA" id="ARBA00004651"/>
    </source>
</evidence>
<gene>
    <name evidence="7" type="ORF">I0Q91_09935</name>
</gene>
<dbReference type="Pfam" id="PF03899">
    <property type="entry name" value="ATP-synt_I"/>
    <property type="match status" value="1"/>
</dbReference>
<evidence type="ECO:0000313" key="8">
    <source>
        <dbReference type="Proteomes" id="UP000621436"/>
    </source>
</evidence>
<dbReference type="AlphaFoldDB" id="A0A931AV85"/>
<keyword evidence="3 6" id="KW-0812">Transmembrane</keyword>
<evidence type="ECO:0000256" key="5">
    <source>
        <dbReference type="ARBA" id="ARBA00023136"/>
    </source>
</evidence>